<feature type="domain" description="AB hydrolase-1" evidence="1">
    <location>
        <begin position="61"/>
        <end position="265"/>
    </location>
</feature>
<dbReference type="Pfam" id="PF00561">
    <property type="entry name" value="Abhydrolase_1"/>
    <property type="match status" value="1"/>
</dbReference>
<dbReference type="InterPro" id="IPR029058">
    <property type="entry name" value="AB_hydrolase_fold"/>
</dbReference>
<evidence type="ECO:0000313" key="3">
    <source>
        <dbReference type="Proteomes" id="UP000285310"/>
    </source>
</evidence>
<dbReference type="GO" id="GO:0047372">
    <property type="term" value="F:monoacylglycerol lipase activity"/>
    <property type="evidence" value="ECO:0007669"/>
    <property type="project" value="TreeGrafter"/>
</dbReference>
<dbReference type="OrthoDB" id="7616518at2"/>
<sequence>MSDSAETSRGAADEPGTDVEIDVAGQRLGITRTPGHGTTLLLLSDYGADRALLASFCQALSCPTVIFDWPGMHGSQGVSFAAARQRMAARAGLVAGLLDALGLARVNVLGMGWGGLLAQQLARSHAGRVHALVLVATSCGQTMLPGRWRALKRLARIDGLAGLAVDAREAREIFGGRSERDCRDVASVLAGARAPSPAALAGQLYAVAGFSSLLFAHRIKSPALILAGDDDRIVPLANARLLQLLMPHAELSVLHGAGHWLLIERRSEALRRIEAFLALFEER</sequence>
<proteinExistence type="predicted"/>
<dbReference type="Proteomes" id="UP000285310">
    <property type="component" value="Unassembled WGS sequence"/>
</dbReference>
<dbReference type="PANTHER" id="PTHR43798">
    <property type="entry name" value="MONOACYLGLYCEROL LIPASE"/>
    <property type="match status" value="1"/>
</dbReference>
<gene>
    <name evidence="2" type="ORF">SAJA_01430</name>
</gene>
<dbReference type="AlphaFoldDB" id="A0A423Q1G5"/>
<dbReference type="SUPFAM" id="SSF53474">
    <property type="entry name" value="alpha/beta-Hydrolases"/>
    <property type="match status" value="1"/>
</dbReference>
<name>A0A423Q1G5_9GAMM</name>
<evidence type="ECO:0000313" key="2">
    <source>
        <dbReference type="EMBL" id="ROO32352.1"/>
    </source>
</evidence>
<dbReference type="PANTHER" id="PTHR43798:SF5">
    <property type="entry name" value="MONOACYLGLYCEROL LIPASE ABHD6"/>
    <property type="match status" value="1"/>
</dbReference>
<reference evidence="2 3" key="1">
    <citation type="submission" date="2013-10" db="EMBL/GenBank/DDBJ databases">
        <title>Salinisphaera japonica YTM-1 Genome Sequencing.</title>
        <authorList>
            <person name="Lai Q."/>
            <person name="Li C."/>
            <person name="Shao Z."/>
        </authorList>
    </citation>
    <scope>NUCLEOTIDE SEQUENCE [LARGE SCALE GENOMIC DNA]</scope>
    <source>
        <strain evidence="2 3">YTM-1</strain>
    </source>
</reference>
<organism evidence="2 3">
    <name type="scientific">Salinisphaera japonica YTM-1</name>
    <dbReference type="NCBI Taxonomy" id="1209778"/>
    <lineage>
        <taxon>Bacteria</taxon>
        <taxon>Pseudomonadati</taxon>
        <taxon>Pseudomonadota</taxon>
        <taxon>Gammaproteobacteria</taxon>
        <taxon>Salinisphaerales</taxon>
        <taxon>Salinisphaeraceae</taxon>
        <taxon>Salinisphaera</taxon>
    </lineage>
</organism>
<dbReference type="GO" id="GO:0046464">
    <property type="term" value="P:acylglycerol catabolic process"/>
    <property type="evidence" value="ECO:0007669"/>
    <property type="project" value="TreeGrafter"/>
</dbReference>
<comment type="caution">
    <text evidence="2">The sequence shown here is derived from an EMBL/GenBank/DDBJ whole genome shotgun (WGS) entry which is preliminary data.</text>
</comment>
<dbReference type="PRINTS" id="PR00111">
    <property type="entry name" value="ABHYDROLASE"/>
</dbReference>
<accession>A0A423Q1G5</accession>
<protein>
    <recommendedName>
        <fullName evidence="1">AB hydrolase-1 domain-containing protein</fullName>
    </recommendedName>
</protein>
<dbReference type="InParanoid" id="A0A423Q1G5"/>
<dbReference type="EMBL" id="AYKG01000002">
    <property type="protein sequence ID" value="ROO32352.1"/>
    <property type="molecule type" value="Genomic_DNA"/>
</dbReference>
<evidence type="ECO:0000259" key="1">
    <source>
        <dbReference type="Pfam" id="PF00561"/>
    </source>
</evidence>
<dbReference type="InterPro" id="IPR000073">
    <property type="entry name" value="AB_hydrolase_1"/>
</dbReference>
<keyword evidence="3" id="KW-1185">Reference proteome</keyword>
<dbReference type="RefSeq" id="WP_123656872.1">
    <property type="nucleotide sequence ID" value="NZ_AYKG01000002.1"/>
</dbReference>
<dbReference type="GO" id="GO:0016020">
    <property type="term" value="C:membrane"/>
    <property type="evidence" value="ECO:0007669"/>
    <property type="project" value="TreeGrafter"/>
</dbReference>
<dbReference type="InterPro" id="IPR050266">
    <property type="entry name" value="AB_hydrolase_sf"/>
</dbReference>
<dbReference type="Gene3D" id="3.40.50.1820">
    <property type="entry name" value="alpha/beta hydrolase"/>
    <property type="match status" value="1"/>
</dbReference>